<accession>A0AC34Q6F7</accession>
<reference evidence="2" key="1">
    <citation type="submission" date="2022-11" db="UniProtKB">
        <authorList>
            <consortium name="WormBaseParasite"/>
        </authorList>
    </citation>
    <scope>IDENTIFICATION</scope>
</reference>
<evidence type="ECO:0000313" key="2">
    <source>
        <dbReference type="WBParaSite" id="JU765_v2.g13424.t1"/>
    </source>
</evidence>
<name>A0AC34Q6F7_9BILA</name>
<evidence type="ECO:0000313" key="1">
    <source>
        <dbReference type="Proteomes" id="UP000887576"/>
    </source>
</evidence>
<organism evidence="1 2">
    <name type="scientific">Panagrolaimus sp. JU765</name>
    <dbReference type="NCBI Taxonomy" id="591449"/>
    <lineage>
        <taxon>Eukaryota</taxon>
        <taxon>Metazoa</taxon>
        <taxon>Ecdysozoa</taxon>
        <taxon>Nematoda</taxon>
        <taxon>Chromadorea</taxon>
        <taxon>Rhabditida</taxon>
        <taxon>Tylenchina</taxon>
        <taxon>Panagrolaimomorpha</taxon>
        <taxon>Panagrolaimoidea</taxon>
        <taxon>Panagrolaimidae</taxon>
        <taxon>Panagrolaimus</taxon>
    </lineage>
</organism>
<dbReference type="Proteomes" id="UP000887576">
    <property type="component" value="Unplaced"/>
</dbReference>
<proteinExistence type="predicted"/>
<sequence>MVFLRTLSGKTKALEAIQPTSTVAELKCAIERLEGVEVEDQRVIFG</sequence>
<dbReference type="WBParaSite" id="JU765_v2.g13424.t1">
    <property type="protein sequence ID" value="JU765_v2.g13424.t1"/>
    <property type="gene ID" value="JU765_v2.g13424"/>
</dbReference>
<protein>
    <submittedName>
        <fullName evidence="2">Ubiquitin-like domain-containing protein</fullName>
    </submittedName>
</protein>